<reference evidence="1" key="1">
    <citation type="submission" date="2014-12" db="EMBL/GenBank/DDBJ databases">
        <title>Insight into the proteome of Arion vulgaris.</title>
        <authorList>
            <person name="Aradska J."/>
            <person name="Bulat T."/>
            <person name="Smidak R."/>
            <person name="Sarate P."/>
            <person name="Gangsoo J."/>
            <person name="Sialana F."/>
            <person name="Bilban M."/>
            <person name="Lubec G."/>
        </authorList>
    </citation>
    <scope>NUCLEOTIDE SEQUENCE</scope>
    <source>
        <tissue evidence="1">Skin</tissue>
    </source>
</reference>
<gene>
    <name evidence="1" type="primary">ORF129486</name>
</gene>
<evidence type="ECO:0000313" key="1">
    <source>
        <dbReference type="EMBL" id="CEK82073.1"/>
    </source>
</evidence>
<dbReference type="AlphaFoldDB" id="A0A0B7AMN8"/>
<proteinExistence type="predicted"/>
<dbReference type="EMBL" id="HACG01035208">
    <property type="protein sequence ID" value="CEK82073.1"/>
    <property type="molecule type" value="Transcribed_RNA"/>
</dbReference>
<organism evidence="1">
    <name type="scientific">Arion vulgaris</name>
    <dbReference type="NCBI Taxonomy" id="1028688"/>
    <lineage>
        <taxon>Eukaryota</taxon>
        <taxon>Metazoa</taxon>
        <taxon>Spiralia</taxon>
        <taxon>Lophotrochozoa</taxon>
        <taxon>Mollusca</taxon>
        <taxon>Gastropoda</taxon>
        <taxon>Heterobranchia</taxon>
        <taxon>Euthyneura</taxon>
        <taxon>Panpulmonata</taxon>
        <taxon>Eupulmonata</taxon>
        <taxon>Stylommatophora</taxon>
        <taxon>Helicina</taxon>
        <taxon>Arionoidea</taxon>
        <taxon>Arionidae</taxon>
        <taxon>Arion</taxon>
    </lineage>
</organism>
<accession>A0A0B7AMN8</accession>
<feature type="non-terminal residue" evidence="1">
    <location>
        <position position="57"/>
    </location>
</feature>
<sequence>MYHTLIWQCIMDNEQAINKIDGLCGVEARCLSLVPNVSGSLPHGAIWIFYQRSLISV</sequence>
<protein>
    <submittedName>
        <fullName evidence="1">Uncharacterized protein</fullName>
    </submittedName>
</protein>
<name>A0A0B7AMN8_9EUPU</name>